<gene>
    <name evidence="2" type="ORF">B0A50_07908</name>
</gene>
<reference evidence="2 3" key="1">
    <citation type="submission" date="2017-03" db="EMBL/GenBank/DDBJ databases">
        <title>Genomes of endolithic fungi from Antarctica.</title>
        <authorList>
            <person name="Coleine C."/>
            <person name="Masonjones S."/>
            <person name="Stajich J.E."/>
        </authorList>
    </citation>
    <scope>NUCLEOTIDE SEQUENCE [LARGE SCALE GENOMIC DNA]</scope>
    <source>
        <strain evidence="2 3">CCFEE 6315</strain>
    </source>
</reference>
<feature type="compositionally biased region" description="Polar residues" evidence="1">
    <location>
        <begin position="55"/>
        <end position="66"/>
    </location>
</feature>
<accession>A0A4U0TL06</accession>
<evidence type="ECO:0000256" key="1">
    <source>
        <dbReference type="SAM" id="MobiDB-lite"/>
    </source>
</evidence>
<evidence type="ECO:0000313" key="3">
    <source>
        <dbReference type="Proteomes" id="UP000308549"/>
    </source>
</evidence>
<dbReference type="Proteomes" id="UP000308549">
    <property type="component" value="Unassembled WGS sequence"/>
</dbReference>
<dbReference type="AlphaFoldDB" id="A0A4U0TL06"/>
<feature type="region of interest" description="Disordered" evidence="1">
    <location>
        <begin position="55"/>
        <end position="118"/>
    </location>
</feature>
<dbReference type="EMBL" id="NAJL01000075">
    <property type="protein sequence ID" value="TKA22402.1"/>
    <property type="molecule type" value="Genomic_DNA"/>
</dbReference>
<feature type="region of interest" description="Disordered" evidence="1">
    <location>
        <begin position="20"/>
        <end position="42"/>
    </location>
</feature>
<sequence>MDFPLTLYLSNPPIKLLAPAPLSSPSSPSTSSTPNLSKPTYTTFLQSISTTINSYTKQTLDNNNNHAPPPPPPATTTPTSCVLCTLNHSHARTTRATGQSEAPPSNQRQRRRRFADSRSLANGIAQTARGGAADARGSGIGELLLC</sequence>
<feature type="compositionally biased region" description="Polar residues" evidence="1">
    <location>
        <begin position="80"/>
        <end position="106"/>
    </location>
</feature>
<feature type="compositionally biased region" description="Low complexity" evidence="1">
    <location>
        <begin position="20"/>
        <end position="39"/>
    </location>
</feature>
<keyword evidence="3" id="KW-1185">Reference proteome</keyword>
<organism evidence="2 3">
    <name type="scientific">Salinomyces thailandicus</name>
    <dbReference type="NCBI Taxonomy" id="706561"/>
    <lineage>
        <taxon>Eukaryota</taxon>
        <taxon>Fungi</taxon>
        <taxon>Dikarya</taxon>
        <taxon>Ascomycota</taxon>
        <taxon>Pezizomycotina</taxon>
        <taxon>Dothideomycetes</taxon>
        <taxon>Dothideomycetidae</taxon>
        <taxon>Mycosphaerellales</taxon>
        <taxon>Teratosphaeriaceae</taxon>
        <taxon>Salinomyces</taxon>
    </lineage>
</organism>
<evidence type="ECO:0000313" key="2">
    <source>
        <dbReference type="EMBL" id="TKA22402.1"/>
    </source>
</evidence>
<protein>
    <submittedName>
        <fullName evidence="2">Uncharacterized protein</fullName>
    </submittedName>
</protein>
<comment type="caution">
    <text evidence="2">The sequence shown here is derived from an EMBL/GenBank/DDBJ whole genome shotgun (WGS) entry which is preliminary data.</text>
</comment>
<proteinExistence type="predicted"/>
<name>A0A4U0TL06_9PEZI</name>